<evidence type="ECO:0000259" key="2">
    <source>
        <dbReference type="Pfam" id="PF24544"/>
    </source>
</evidence>
<dbReference type="SUPFAM" id="SSF48452">
    <property type="entry name" value="TPR-like"/>
    <property type="match status" value="1"/>
</dbReference>
<dbReference type="InterPro" id="IPR011990">
    <property type="entry name" value="TPR-like_helical_dom_sf"/>
</dbReference>
<dbReference type="GO" id="GO:1990072">
    <property type="term" value="C:TRAPPIII protein complex"/>
    <property type="evidence" value="ECO:0007669"/>
    <property type="project" value="TreeGrafter"/>
</dbReference>
<dbReference type="Proteomes" id="UP000663845">
    <property type="component" value="Unassembled WGS sequence"/>
</dbReference>
<feature type="region of interest" description="Disordered" evidence="1">
    <location>
        <begin position="1306"/>
        <end position="1329"/>
    </location>
</feature>
<evidence type="ECO:0008006" key="6">
    <source>
        <dbReference type="Google" id="ProtNLM"/>
    </source>
</evidence>
<dbReference type="InterPro" id="IPR024420">
    <property type="entry name" value="TRAPP_III_complex_Trs85"/>
</dbReference>
<evidence type="ECO:0000256" key="1">
    <source>
        <dbReference type="SAM" id="MobiDB-lite"/>
    </source>
</evidence>
<feature type="compositionally biased region" description="Low complexity" evidence="1">
    <location>
        <begin position="256"/>
        <end position="271"/>
    </location>
</feature>
<feature type="region of interest" description="Disordered" evidence="1">
    <location>
        <begin position="256"/>
        <end position="279"/>
    </location>
</feature>
<evidence type="ECO:0000313" key="4">
    <source>
        <dbReference type="EMBL" id="CAF0973348.1"/>
    </source>
</evidence>
<dbReference type="EMBL" id="CAJNOG010000121">
    <property type="protein sequence ID" value="CAF0973348.1"/>
    <property type="molecule type" value="Genomic_DNA"/>
</dbReference>
<evidence type="ECO:0000313" key="5">
    <source>
        <dbReference type="Proteomes" id="UP000663845"/>
    </source>
</evidence>
<organism evidence="4 5">
    <name type="scientific">Adineta steineri</name>
    <dbReference type="NCBI Taxonomy" id="433720"/>
    <lineage>
        <taxon>Eukaryota</taxon>
        <taxon>Metazoa</taxon>
        <taxon>Spiralia</taxon>
        <taxon>Gnathifera</taxon>
        <taxon>Rotifera</taxon>
        <taxon>Eurotatoria</taxon>
        <taxon>Bdelloidea</taxon>
        <taxon>Adinetida</taxon>
        <taxon>Adinetidae</taxon>
        <taxon>Adineta</taxon>
    </lineage>
</organism>
<accession>A0A814EW18</accession>
<dbReference type="Pfam" id="PF24545">
    <property type="entry name" value="Ig_TPPC8_1st"/>
    <property type="match status" value="1"/>
</dbReference>
<dbReference type="InterPro" id="IPR058541">
    <property type="entry name" value="Ig_TPPC8_1st"/>
</dbReference>
<sequence>MAQTKKSVSEFIQDAFCPMVAVLCSYDAESICRKNNLTFAELIQPFCRLPTEVSYRDPSNNLITLKNLRLEIKDFNSLPPQNTLAKKLLNDSVSSALNNGIVNNEHEISTEQYELRIRNTTPWFDAWRDCFLRISYNGDHEFLKNYLACIMVVSTSHLDPMDAFAKLVQQQNLQQQQSPAKLPKWFMTNIYKYFVLLHDVTEGEESKAVSVFGDLKQQYGAGNCHLLQINSKRAGQTSGDTDAATNMPDPWRLYVKQSSSTTQQQQESQSISRKESSMSDSLSNLTELIDQELNITTSISHPLSSFDTSSSDLTSIGTTDEGYDGSSITSASTIIHGACLTLSDHDRIHVFMNEFVTKGLLLWVETNLKTFNEQITSRRGLTKFFSMPKKLFGSSTTTAKNVPSTSSTNLTNDSIEIRRAGDLAFLFQNYEFAYNNYYAAKRDLSRDQAPTFYAGVLEMCCLSNFMQESSASKAYPAQYMDEAIDIYSLACRLPIFATRCVLMSTEILKSKEAYDQAVQQFLKLSQEDSDLRGALFLEQASHCFLNYRPPYIRKYAFYMVIAGHRYLKAGQRLHALRCYTDVLSIYEKPNWSLALDHINFTLGKQSASLNHSNDAIRSFNALFAPNNRIQNAQQQINFFKEYLTVFNQLTNSQTILPELPVPVIDNSTIKILLAGQQQPQIGTQVSNCNDFDFDETRKVWSDLERTITAHDRRASGTRTQINLFTSRTHNQQHPIAVANETIRVEFYVRNILQVPLLLSEVQILWKHSSNSWKRKSSVSAENVEDSKEFTNDTLTKQSDEPVECDTLTDCVVFPNDTLKIELSLRPRRPGYLTILGICYRLNILVQNISDQTTWPYGIKGKTLFHVKGTRLNSNHKERLNIMYGVDKRLELQVIPEAPLLQIEYSPMPTAMFCGEIQSCLIHLINKSSTHSINRIRLATSQPNLITISPSDNDSLLTYTNQSQSIWNHSLQQQSSILTLVNPQQPLLANSTRTIRLWLHASHLAGEMNVDFLFLYESDVFQQPLRHRTIKHSSLFIITHSIGFNTQSQSSGLGELVVPIQIDNLMATPNNLNIDVQQLSCISKQWNIQNLSPVSKNSIRYGEISYRDPSNNLITLKNLRLEIKDFNSLPPQNTLAKKLLNDSVSSALNNGIVNNEHEISTEQYELRIRNTTPWFDAWRDCFLRISYNGDHEFLKNYLACIMVVSTSHLDPMDAFAKLVQQQNLQQQQSPAKLPKWFMTNIYKYFVLLHDVTEGEESKAVSVFGDLKQQYGAGNCHLLQINSKRAGQTSGDTDAATNMPDPWRLYVKQSSSTTQQQQESQSISRKESSMSDSLSNLTELIDQELNITTSIAHPLSSFDTSNSDLTSIGTTDEGYDGSSITSASTIIHGACLTLSDHDRIHVFMNEFVTKGLLLWVETNLKTFNEQITSRRGLTKFFSMPKKLFGSSTTTAKNVPSTSSTNLTNDSIEIRRAGDLAFLFQNYEFAYNNYYAAKRDLSRDQAPTFYAGVLEMCCLSNFMQESSASKAYPAQYMDEAIDIYSLACRLPIFATRCVLMSTEILKSKEAYDQAVQQFLKLSQEDSDLRGALFLEQASHCFLNYRPPYIRKYAFYMVIAGHRYLKAGQRLHALRCYTDVLSIYEKPNWSLALDHINFTLGKQSASLNHSNDAIRSFNALFAPNNRIQNAQQQINFFKEYLTVFNQLTNSQTILPELPVPVIDNSTIKILLAGQQQPQIGTQVSNCNDFDFDETRKVWSDLERTITAHDRRASGTRTQINLFTSRTHNQQHPIAVANGL</sequence>
<dbReference type="PANTHER" id="PTHR12975:SF6">
    <property type="entry name" value="TRAFFICKING PROTEIN PARTICLE COMPLEX SUBUNIT 8"/>
    <property type="match status" value="1"/>
</dbReference>
<proteinExistence type="predicted"/>
<dbReference type="InterPro" id="IPR058538">
    <property type="entry name" value="Ig_TPPC8_2nd"/>
</dbReference>
<evidence type="ECO:0000259" key="3">
    <source>
        <dbReference type="Pfam" id="PF24545"/>
    </source>
</evidence>
<reference evidence="4" key="1">
    <citation type="submission" date="2021-02" db="EMBL/GenBank/DDBJ databases">
        <authorList>
            <person name="Nowell W R."/>
        </authorList>
    </citation>
    <scope>NUCLEOTIDE SEQUENCE</scope>
</reference>
<feature type="domain" description="TPPC8 second Ig-like" evidence="2">
    <location>
        <begin position="913"/>
        <end position="1029"/>
    </location>
</feature>
<dbReference type="Pfam" id="PF12739">
    <property type="entry name" value="TRAPPC-Trs85"/>
    <property type="match status" value="2"/>
</dbReference>
<name>A0A814EW18_9BILA</name>
<protein>
    <recommendedName>
        <fullName evidence="6">Trafficking protein particle complex subunit 8</fullName>
    </recommendedName>
</protein>
<gene>
    <name evidence="4" type="ORF">JYZ213_LOCUS14516</name>
</gene>
<feature type="domain" description="TPPC8 first Ig-like" evidence="3">
    <location>
        <begin position="695"/>
        <end position="912"/>
    </location>
</feature>
<comment type="caution">
    <text evidence="4">The sequence shown here is derived from an EMBL/GenBank/DDBJ whole genome shotgun (WGS) entry which is preliminary data.</text>
</comment>
<dbReference type="Pfam" id="PF24544">
    <property type="entry name" value="Ig_TPPC8_2nd"/>
    <property type="match status" value="1"/>
</dbReference>
<dbReference type="PANTHER" id="PTHR12975">
    <property type="entry name" value="TRANSPORT PROTEIN TRAPP"/>
    <property type="match status" value="1"/>
</dbReference>
<feature type="compositionally biased region" description="Low complexity" evidence="1">
    <location>
        <begin position="1306"/>
        <end position="1321"/>
    </location>
</feature>